<dbReference type="EMBL" id="SZPZ01000004">
    <property type="protein sequence ID" value="TKK76351.1"/>
    <property type="molecule type" value="Genomic_DNA"/>
</dbReference>
<dbReference type="InterPro" id="IPR004360">
    <property type="entry name" value="Glyas_Fos-R_dOase_dom"/>
</dbReference>
<reference evidence="2 3" key="1">
    <citation type="submission" date="2019-04" db="EMBL/GenBank/DDBJ databases">
        <title>Kribbella sp. NEAU-THZ 27 nov., a novel actinomycete isolated from soil.</title>
        <authorList>
            <person name="Duan L."/>
        </authorList>
    </citation>
    <scope>NUCLEOTIDE SEQUENCE [LARGE SCALE GENOMIC DNA]</scope>
    <source>
        <strain evidence="3">NEAU-THZ27</strain>
    </source>
</reference>
<proteinExistence type="predicted"/>
<dbReference type="InterPro" id="IPR029068">
    <property type="entry name" value="Glyas_Bleomycin-R_OHBP_Dase"/>
</dbReference>
<evidence type="ECO:0000259" key="1">
    <source>
        <dbReference type="PROSITE" id="PS51819"/>
    </source>
</evidence>
<gene>
    <name evidence="2" type="ORF">FDA38_28555</name>
</gene>
<feature type="domain" description="VOC" evidence="1">
    <location>
        <begin position="7"/>
        <end position="120"/>
    </location>
</feature>
<comment type="caution">
    <text evidence="2">The sequence shown here is derived from an EMBL/GenBank/DDBJ whole genome shotgun (WGS) entry which is preliminary data.</text>
</comment>
<dbReference type="Proteomes" id="UP000305836">
    <property type="component" value="Unassembled WGS sequence"/>
</dbReference>
<dbReference type="Pfam" id="PF00903">
    <property type="entry name" value="Glyoxalase"/>
    <property type="match status" value="1"/>
</dbReference>
<sequence>MGLVDSKLEAVVVPVSDVDRSRHFYRALGFRLDGDRTVDAGLRVVQLTPPGSSCSILIGKGLTSAAPGSACGVLAVDDLESARAELEACGAALGPVSRCETGAEYVELSDPDGNRWLLTA</sequence>
<name>A0A4U3LL13_9ACTN</name>
<dbReference type="PROSITE" id="PS51819">
    <property type="entry name" value="VOC"/>
    <property type="match status" value="1"/>
</dbReference>
<keyword evidence="3" id="KW-1185">Reference proteome</keyword>
<evidence type="ECO:0000313" key="3">
    <source>
        <dbReference type="Proteomes" id="UP000305836"/>
    </source>
</evidence>
<protein>
    <submittedName>
        <fullName evidence="2">Glyoxalase</fullName>
    </submittedName>
</protein>
<dbReference type="SUPFAM" id="SSF54593">
    <property type="entry name" value="Glyoxalase/Bleomycin resistance protein/Dihydroxybiphenyl dioxygenase"/>
    <property type="match status" value="1"/>
</dbReference>
<organism evidence="2 3">
    <name type="scientific">Kribbella jiaozuonensis</name>
    <dbReference type="NCBI Taxonomy" id="2575441"/>
    <lineage>
        <taxon>Bacteria</taxon>
        <taxon>Bacillati</taxon>
        <taxon>Actinomycetota</taxon>
        <taxon>Actinomycetes</taxon>
        <taxon>Propionibacteriales</taxon>
        <taxon>Kribbellaceae</taxon>
        <taxon>Kribbella</taxon>
    </lineage>
</organism>
<dbReference type="InterPro" id="IPR037523">
    <property type="entry name" value="VOC_core"/>
</dbReference>
<evidence type="ECO:0000313" key="2">
    <source>
        <dbReference type="EMBL" id="TKK76351.1"/>
    </source>
</evidence>
<dbReference type="OrthoDB" id="4265398at2"/>
<accession>A0A4U3LL13</accession>
<dbReference type="AlphaFoldDB" id="A0A4U3LL13"/>
<dbReference type="Gene3D" id="3.10.180.10">
    <property type="entry name" value="2,3-Dihydroxybiphenyl 1,2-Dioxygenase, domain 1"/>
    <property type="match status" value="1"/>
</dbReference>